<name>A0A194XP15_MOLSC</name>
<evidence type="ECO:0000313" key="3">
    <source>
        <dbReference type="Proteomes" id="UP000070700"/>
    </source>
</evidence>
<evidence type="ECO:0000256" key="1">
    <source>
        <dbReference type="SAM" id="Phobius"/>
    </source>
</evidence>
<proteinExistence type="predicted"/>
<protein>
    <submittedName>
        <fullName evidence="2">Uncharacterized protein</fullName>
    </submittedName>
</protein>
<accession>A0A194XP15</accession>
<reference evidence="2 3" key="1">
    <citation type="submission" date="2015-10" db="EMBL/GenBank/DDBJ databases">
        <title>Full genome of DAOMC 229536 Phialocephala scopiformis, a fungal endophyte of spruce producing the potent anti-insectan compound rugulosin.</title>
        <authorList>
            <consortium name="DOE Joint Genome Institute"/>
            <person name="Walker A.K."/>
            <person name="Frasz S.L."/>
            <person name="Seifert K.A."/>
            <person name="Miller J.D."/>
            <person name="Mondo S.J."/>
            <person name="Labutti K."/>
            <person name="Lipzen A."/>
            <person name="Dockter R."/>
            <person name="Kennedy M."/>
            <person name="Grigoriev I.V."/>
            <person name="Spatafora J.W."/>
        </authorList>
    </citation>
    <scope>NUCLEOTIDE SEQUENCE [LARGE SCALE GENOMIC DNA]</scope>
    <source>
        <strain evidence="2 3">CBS 120377</strain>
    </source>
</reference>
<gene>
    <name evidence="2" type="ORF">LY89DRAFT_705192</name>
</gene>
<keyword evidence="1" id="KW-0472">Membrane</keyword>
<feature type="transmembrane region" description="Helical" evidence="1">
    <location>
        <begin position="43"/>
        <end position="63"/>
    </location>
</feature>
<dbReference type="OrthoDB" id="3365267at2759"/>
<dbReference type="InParanoid" id="A0A194XP15"/>
<dbReference type="KEGG" id="psco:LY89DRAFT_705192"/>
<keyword evidence="1" id="KW-0812">Transmembrane</keyword>
<evidence type="ECO:0000313" key="2">
    <source>
        <dbReference type="EMBL" id="KUJ21477.1"/>
    </source>
</evidence>
<dbReference type="GeneID" id="28827162"/>
<dbReference type="AlphaFoldDB" id="A0A194XP15"/>
<organism evidence="2 3">
    <name type="scientific">Mollisia scopiformis</name>
    <name type="common">Conifer needle endophyte fungus</name>
    <name type="synonym">Phialocephala scopiformis</name>
    <dbReference type="NCBI Taxonomy" id="149040"/>
    <lineage>
        <taxon>Eukaryota</taxon>
        <taxon>Fungi</taxon>
        <taxon>Dikarya</taxon>
        <taxon>Ascomycota</taxon>
        <taxon>Pezizomycotina</taxon>
        <taxon>Leotiomycetes</taxon>
        <taxon>Helotiales</taxon>
        <taxon>Mollisiaceae</taxon>
        <taxon>Mollisia</taxon>
    </lineage>
</organism>
<sequence length="183" mass="20158">MPDTKTSDQKNAGKEISDLAEQHIQHDLTQSDRDALKSASGTFSTYTTIGSLLGLGLGAAMAFRVRKVRTDYFKAFRAIEKPTHVQFANGRTEALPDLTPMLKPSTAGDIATYFFFSAGGLFVGGETGLLLGGYSAKRTITGDPERKARVESAFRKFKADVLKRQIAQLEKEDNKESTLEKWF</sequence>
<keyword evidence="3" id="KW-1185">Reference proteome</keyword>
<dbReference type="Proteomes" id="UP000070700">
    <property type="component" value="Unassembled WGS sequence"/>
</dbReference>
<dbReference type="RefSeq" id="XP_018075832.1">
    <property type="nucleotide sequence ID" value="XM_018217436.1"/>
</dbReference>
<keyword evidence="1" id="KW-1133">Transmembrane helix</keyword>
<dbReference type="EMBL" id="KQ947408">
    <property type="protein sequence ID" value="KUJ21477.1"/>
    <property type="molecule type" value="Genomic_DNA"/>
</dbReference>